<feature type="transmembrane region" description="Helical" evidence="6">
    <location>
        <begin position="765"/>
        <end position="784"/>
    </location>
</feature>
<keyword evidence="4 6" id="KW-1133">Transmembrane helix</keyword>
<dbReference type="GO" id="GO:0005886">
    <property type="term" value="C:plasma membrane"/>
    <property type="evidence" value="ECO:0007669"/>
    <property type="project" value="UniProtKB-SubCell"/>
</dbReference>
<evidence type="ECO:0000256" key="6">
    <source>
        <dbReference type="SAM" id="Phobius"/>
    </source>
</evidence>
<dbReference type="InterPro" id="IPR003838">
    <property type="entry name" value="ABC3_permease_C"/>
</dbReference>
<gene>
    <name evidence="8" type="ORF">GP644_05720</name>
</gene>
<dbReference type="Pfam" id="PF02687">
    <property type="entry name" value="FtsX"/>
    <property type="match status" value="2"/>
</dbReference>
<keyword evidence="2" id="KW-1003">Cell membrane</keyword>
<comment type="subcellular location">
    <subcellularLocation>
        <location evidence="1">Cell membrane</location>
        <topology evidence="1">Multi-pass membrane protein</topology>
    </subcellularLocation>
</comment>
<feature type="transmembrane region" description="Helical" evidence="6">
    <location>
        <begin position="292"/>
        <end position="315"/>
    </location>
</feature>
<evidence type="ECO:0000313" key="9">
    <source>
        <dbReference type="Proteomes" id="UP000441586"/>
    </source>
</evidence>
<reference evidence="8 9" key="1">
    <citation type="submission" date="2019-12" db="EMBL/GenBank/DDBJ databases">
        <authorList>
            <person name="Zhang Y.-J."/>
        </authorList>
    </citation>
    <scope>NUCLEOTIDE SEQUENCE [LARGE SCALE GENOMIC DNA]</scope>
    <source>
        <strain evidence="8 9">H18S-6</strain>
    </source>
</reference>
<dbReference type="Proteomes" id="UP000441586">
    <property type="component" value="Unassembled WGS sequence"/>
</dbReference>
<evidence type="ECO:0000256" key="5">
    <source>
        <dbReference type="ARBA" id="ARBA00023136"/>
    </source>
</evidence>
<dbReference type="RefSeq" id="WP_158977866.1">
    <property type="nucleotide sequence ID" value="NZ_WSFO01000002.1"/>
</dbReference>
<feature type="transmembrane region" description="Helical" evidence="6">
    <location>
        <begin position="371"/>
        <end position="393"/>
    </location>
</feature>
<feature type="transmembrane region" description="Helical" evidence="6">
    <location>
        <begin position="400"/>
        <end position="423"/>
    </location>
</feature>
<evidence type="ECO:0000259" key="7">
    <source>
        <dbReference type="Pfam" id="PF02687"/>
    </source>
</evidence>
<feature type="transmembrane region" description="Helical" evidence="6">
    <location>
        <begin position="263"/>
        <end position="286"/>
    </location>
</feature>
<feature type="transmembrane region" description="Helical" evidence="6">
    <location>
        <begin position="228"/>
        <end position="251"/>
    </location>
</feature>
<feature type="transmembrane region" description="Helical" evidence="6">
    <location>
        <begin position="666"/>
        <end position="693"/>
    </location>
</feature>
<feature type="transmembrane region" description="Helical" evidence="6">
    <location>
        <begin position="443"/>
        <end position="465"/>
    </location>
</feature>
<evidence type="ECO:0000313" key="8">
    <source>
        <dbReference type="EMBL" id="KAE9631799.1"/>
    </source>
</evidence>
<dbReference type="PANTHER" id="PTHR30287:SF2">
    <property type="entry name" value="BLL1001 PROTEIN"/>
    <property type="match status" value="1"/>
</dbReference>
<feature type="domain" description="ABC3 transporter permease C-terminal" evidence="7">
    <location>
        <begin position="674"/>
        <end position="788"/>
    </location>
</feature>
<evidence type="ECO:0000256" key="1">
    <source>
        <dbReference type="ARBA" id="ARBA00004651"/>
    </source>
</evidence>
<evidence type="ECO:0000256" key="2">
    <source>
        <dbReference type="ARBA" id="ARBA00022475"/>
    </source>
</evidence>
<dbReference type="EMBL" id="WSFO01000002">
    <property type="protein sequence ID" value="KAE9631799.1"/>
    <property type="molecule type" value="Genomic_DNA"/>
</dbReference>
<dbReference type="PANTHER" id="PTHR30287">
    <property type="entry name" value="MEMBRANE COMPONENT OF PREDICTED ABC SUPERFAMILY METABOLITE UPTAKE TRANSPORTER"/>
    <property type="match status" value="1"/>
</dbReference>
<dbReference type="AlphaFoldDB" id="A0A6A4RNR9"/>
<organism evidence="8 9">
    <name type="scientific">Parasedimentitalea maritima</name>
    <dbReference type="NCBI Taxonomy" id="2578117"/>
    <lineage>
        <taxon>Bacteria</taxon>
        <taxon>Pseudomonadati</taxon>
        <taxon>Pseudomonadota</taxon>
        <taxon>Alphaproteobacteria</taxon>
        <taxon>Rhodobacterales</taxon>
        <taxon>Paracoccaceae</taxon>
        <taxon>Parasedimentitalea</taxon>
    </lineage>
</organism>
<feature type="domain" description="ABC3 transporter permease C-terminal" evidence="7">
    <location>
        <begin position="230"/>
        <end position="354"/>
    </location>
</feature>
<name>A0A6A4RNR9_9RHOB</name>
<proteinExistence type="predicted"/>
<evidence type="ECO:0000256" key="4">
    <source>
        <dbReference type="ARBA" id="ARBA00022989"/>
    </source>
</evidence>
<sequence>MKRAALGALLSHWWRHPLQLITLLTGLALATGLWSAVQAINGEAKASYDLATSKMGARQNETLVPKAGFIPLSRYVELRRSGWRLSPVLEGHWPQNTGSLRLIGVDLLSHPTFSNIAENSTSESSFSLDALNSQGQLFLNPKTLKQLTVQVDLPPIVQSDQIPIDVVLGDISLVERLLQRPGQITRLIILPEQPLGLHPLEDLAPELQRQSYDAGQISRLTDSFHLNLTAFGLLSFAVGLFIVHGSVGLGIEQRRGLFRTLRAMGVPLHLLTVLLLCELLLIAIVAGSAGLVLGYLIAAALLPDVSATLSGLYGATVEGSLNLRPSWLISGIAMAVVGTLIASTQAITNIYKMPLLAAPGLQARAQAASNQQYGIAVLGLGLIASGTASMLVFDGLIAGFALLAGVMLGTALMLPLLLSWVLTLGLRNARSALGEWIWADMRAQLPGISLALMALLLALATNIGVGTMVSSFRLTFLGWMDQRLSAELYVTAKDEEQAQKFVLWLVGRDVTVLPIRWSEVPFHETKLRIYGVLDDPTYREKWPMLQAQDGAWDRVSNGTAVIINEQLARRRNLWPDDDLNLTSSWKMTVVGVYSDYGNPHEQAIVTLPVLLRHADNVPNLRFGLRLPPSSVQNLIKEVQQEADFEGITLVDQNDLKARSLAVFDRTFVVTGALNLLTLGVAGFAILTSLLTLWNMRLPQLAPIWALGITRRQLAWLELWRSLALAALTAILALPLGLLLAWVLLSIINVEAFGWKLPMYLFPLDWLRLLLLALVAAAIAAAIPARKLALIKPSDLLKVFAHER</sequence>
<dbReference type="InterPro" id="IPR038766">
    <property type="entry name" value="Membrane_comp_ABC_pdt"/>
</dbReference>
<protein>
    <submittedName>
        <fullName evidence="8">FtsX-like permease family protein</fullName>
    </submittedName>
</protein>
<evidence type="ECO:0000256" key="3">
    <source>
        <dbReference type="ARBA" id="ARBA00022692"/>
    </source>
</evidence>
<feature type="transmembrane region" description="Helical" evidence="6">
    <location>
        <begin position="722"/>
        <end position="744"/>
    </location>
</feature>
<accession>A0A6A4RNR9</accession>
<keyword evidence="5 6" id="KW-0472">Membrane</keyword>
<feature type="transmembrane region" description="Helical" evidence="6">
    <location>
        <begin position="327"/>
        <end position="351"/>
    </location>
</feature>
<comment type="caution">
    <text evidence="8">The sequence shown here is derived from an EMBL/GenBank/DDBJ whole genome shotgun (WGS) entry which is preliminary data.</text>
</comment>
<keyword evidence="3 6" id="KW-0812">Transmembrane</keyword>